<dbReference type="Pfam" id="PF04519">
    <property type="entry name" value="Bactofilin"/>
    <property type="match status" value="1"/>
</dbReference>
<dbReference type="InterPro" id="IPR007607">
    <property type="entry name" value="BacA/B"/>
</dbReference>
<sequence>MFGKKKEHTTIASDTVETVIGKESHFKGTLKASGAIRVDGALEGEILGNGDIIIGESGQVEASIEGRNVIIAGTVHGNVDASGRLEIASTGKLFGDICASSLIIDEGARFQGSSKAVGTVEEKERVPALS</sequence>
<protein>
    <submittedName>
        <fullName evidence="2">Polymer-forming cytoskeletal protein</fullName>
    </submittedName>
</protein>
<evidence type="ECO:0000313" key="3">
    <source>
        <dbReference type="Proteomes" id="UP000468766"/>
    </source>
</evidence>
<name>A0A6I0EWC1_9FIRM</name>
<evidence type="ECO:0000256" key="1">
    <source>
        <dbReference type="ARBA" id="ARBA00044755"/>
    </source>
</evidence>
<dbReference type="OrthoDB" id="9802488at2"/>
<evidence type="ECO:0000313" key="2">
    <source>
        <dbReference type="EMBL" id="KAB2953909.1"/>
    </source>
</evidence>
<accession>A0A6I0EWC1</accession>
<reference evidence="2 3" key="1">
    <citation type="submission" date="2019-10" db="EMBL/GenBank/DDBJ databases">
        <title>Whole-genome sequence of the extremophile Heliorestis acidaminivorans DSM 24790.</title>
        <authorList>
            <person name="Kyndt J.A."/>
            <person name="Meyer T.E."/>
        </authorList>
    </citation>
    <scope>NUCLEOTIDE SEQUENCE [LARGE SCALE GENOMIC DNA]</scope>
    <source>
        <strain evidence="2 3">DSM 24790</strain>
    </source>
</reference>
<comment type="similarity">
    <text evidence="1">Belongs to the bactofilin family.</text>
</comment>
<dbReference type="PANTHER" id="PTHR35024:SF4">
    <property type="entry name" value="POLYMER-FORMING CYTOSKELETAL PROTEIN"/>
    <property type="match status" value="1"/>
</dbReference>
<dbReference type="Proteomes" id="UP000468766">
    <property type="component" value="Unassembled WGS sequence"/>
</dbReference>
<comment type="caution">
    <text evidence="2">The sequence shown here is derived from an EMBL/GenBank/DDBJ whole genome shotgun (WGS) entry which is preliminary data.</text>
</comment>
<dbReference type="PANTHER" id="PTHR35024">
    <property type="entry name" value="HYPOTHETICAL CYTOSOLIC PROTEIN"/>
    <property type="match status" value="1"/>
</dbReference>
<organism evidence="2 3">
    <name type="scientific">Heliorestis acidaminivorans</name>
    <dbReference type="NCBI Taxonomy" id="553427"/>
    <lineage>
        <taxon>Bacteria</taxon>
        <taxon>Bacillati</taxon>
        <taxon>Bacillota</taxon>
        <taxon>Clostridia</taxon>
        <taxon>Eubacteriales</taxon>
        <taxon>Heliobacteriaceae</taxon>
        <taxon>Heliorestis</taxon>
    </lineage>
</organism>
<dbReference type="RefSeq" id="WP_151619009.1">
    <property type="nucleotide sequence ID" value="NZ_WBXO01000002.1"/>
</dbReference>
<dbReference type="AlphaFoldDB" id="A0A6I0EWC1"/>
<proteinExistence type="inferred from homology"/>
<gene>
    <name evidence="2" type="ORF">F9B85_04705</name>
</gene>
<keyword evidence="3" id="KW-1185">Reference proteome</keyword>
<dbReference type="EMBL" id="WBXO01000002">
    <property type="protein sequence ID" value="KAB2953909.1"/>
    <property type="molecule type" value="Genomic_DNA"/>
</dbReference>